<gene>
    <name evidence="4" type="ORF">RQC66_33505</name>
</gene>
<dbReference type="EMBL" id="JAVTLL010000027">
    <property type="protein sequence ID" value="MDT7845642.1"/>
    <property type="molecule type" value="Genomic_DNA"/>
</dbReference>
<comment type="caution">
    <text evidence="4">The sequence shown here is derived from an EMBL/GenBank/DDBJ whole genome shotgun (WGS) entry which is preliminary data.</text>
</comment>
<evidence type="ECO:0000256" key="1">
    <source>
        <dbReference type="ARBA" id="ARBA00023125"/>
    </source>
</evidence>
<dbReference type="PANTHER" id="PTHR30055">
    <property type="entry name" value="HTH-TYPE TRANSCRIPTIONAL REGULATOR RUTR"/>
    <property type="match status" value="1"/>
</dbReference>
<keyword evidence="1 2" id="KW-0238">DNA-binding</keyword>
<evidence type="ECO:0000256" key="2">
    <source>
        <dbReference type="PROSITE-ProRule" id="PRU00335"/>
    </source>
</evidence>
<dbReference type="InterPro" id="IPR050109">
    <property type="entry name" value="HTH-type_TetR-like_transc_reg"/>
</dbReference>
<evidence type="ECO:0000313" key="4">
    <source>
        <dbReference type="EMBL" id="MDT7845642.1"/>
    </source>
</evidence>
<dbReference type="PRINTS" id="PR00455">
    <property type="entry name" value="HTHTETR"/>
</dbReference>
<dbReference type="PROSITE" id="PS50977">
    <property type="entry name" value="HTH_TETR_2"/>
    <property type="match status" value="1"/>
</dbReference>
<feature type="DNA-binding region" description="H-T-H motif" evidence="2">
    <location>
        <begin position="29"/>
        <end position="48"/>
    </location>
</feature>
<evidence type="ECO:0000259" key="3">
    <source>
        <dbReference type="PROSITE" id="PS50977"/>
    </source>
</evidence>
<dbReference type="SUPFAM" id="SSF46689">
    <property type="entry name" value="Homeodomain-like"/>
    <property type="match status" value="1"/>
</dbReference>
<name>A0ABU3M2C0_9ACTN</name>
<protein>
    <submittedName>
        <fullName evidence="4">TetR/AcrR family transcriptional regulator</fullName>
    </submittedName>
</protein>
<dbReference type="Gene3D" id="1.10.357.10">
    <property type="entry name" value="Tetracycline Repressor, domain 2"/>
    <property type="match status" value="1"/>
</dbReference>
<organism evidence="4 5">
    <name type="scientific">Streptomyces justiciae</name>
    <dbReference type="NCBI Taxonomy" id="2780140"/>
    <lineage>
        <taxon>Bacteria</taxon>
        <taxon>Bacillati</taxon>
        <taxon>Actinomycetota</taxon>
        <taxon>Actinomycetes</taxon>
        <taxon>Kitasatosporales</taxon>
        <taxon>Streptomycetaceae</taxon>
        <taxon>Streptomyces</taxon>
    </lineage>
</organism>
<reference evidence="5" key="1">
    <citation type="submission" date="2023-07" db="EMBL/GenBank/DDBJ databases">
        <title>Draft genome sequence of the endophytic actinobacterium Streptomyces justiciae WPN32, a potential antibiotic producer.</title>
        <authorList>
            <person name="Yasawong M."/>
            <person name="Pana W."/>
            <person name="Ganta P."/>
            <person name="Santapan N."/>
            <person name="Songngamsuk T."/>
            <person name="Phatcharaharikarn M."/>
            <person name="Kerdtoob S."/>
            <person name="Nantapong N."/>
        </authorList>
    </citation>
    <scope>NUCLEOTIDE SEQUENCE [LARGE SCALE GENOMIC DNA]</scope>
    <source>
        <strain evidence="5">WPN32</strain>
    </source>
</reference>
<accession>A0ABU3M2C0</accession>
<dbReference type="InterPro" id="IPR009057">
    <property type="entry name" value="Homeodomain-like_sf"/>
</dbReference>
<evidence type="ECO:0000313" key="5">
    <source>
        <dbReference type="Proteomes" id="UP001257948"/>
    </source>
</evidence>
<sequence length="184" mass="19946">MNRGDARRREHVLAAALPVFATFGYRKTSMDAVAQAADISRPGLYFFFAGKEELFRETMRQALDQAMGDVRAALDAEENIQTRLVSALDAYLGRYVGTHINEGVDALLQQGTAGLSAMYDDYRSAFLGALAEAVAASGPLTDAVTPHEIAEVLHAAATGWKHRVTDRAEFVDGLTTAVRVAMRP</sequence>
<dbReference type="Proteomes" id="UP001257948">
    <property type="component" value="Unassembled WGS sequence"/>
</dbReference>
<dbReference type="InterPro" id="IPR023772">
    <property type="entry name" value="DNA-bd_HTH_TetR-type_CS"/>
</dbReference>
<keyword evidence="5" id="KW-1185">Reference proteome</keyword>
<dbReference type="Pfam" id="PF00440">
    <property type="entry name" value="TetR_N"/>
    <property type="match status" value="1"/>
</dbReference>
<proteinExistence type="predicted"/>
<dbReference type="InterPro" id="IPR001647">
    <property type="entry name" value="HTH_TetR"/>
</dbReference>
<dbReference type="PANTHER" id="PTHR30055:SF146">
    <property type="entry name" value="HTH-TYPE TRANSCRIPTIONAL DUAL REGULATOR CECR"/>
    <property type="match status" value="1"/>
</dbReference>
<feature type="domain" description="HTH tetR-type" evidence="3">
    <location>
        <begin position="6"/>
        <end position="66"/>
    </location>
</feature>
<dbReference type="PROSITE" id="PS01081">
    <property type="entry name" value="HTH_TETR_1"/>
    <property type="match status" value="1"/>
</dbReference>
<dbReference type="RefSeq" id="WP_314205837.1">
    <property type="nucleotide sequence ID" value="NZ_JAVTLL010000027.1"/>
</dbReference>